<keyword evidence="2" id="KW-0560">Oxidoreductase</keyword>
<evidence type="ECO:0000256" key="1">
    <source>
        <dbReference type="ARBA" id="ARBA00006484"/>
    </source>
</evidence>
<comment type="caution">
    <text evidence="3">The sequence shown here is derived from an EMBL/GenBank/DDBJ whole genome shotgun (WGS) entry which is preliminary data.</text>
</comment>
<reference evidence="3 4" key="1">
    <citation type="submission" date="2019-01" db="EMBL/GenBank/DDBJ databases">
        <authorList>
            <person name="Chen W.-M."/>
        </authorList>
    </citation>
    <scope>NUCLEOTIDE SEQUENCE [LARGE SCALE GENOMIC DNA]</scope>
    <source>
        <strain evidence="3 4">CCP-7</strain>
    </source>
</reference>
<dbReference type="PANTHER" id="PTHR42760:SF115">
    <property type="entry name" value="3-OXOACYL-[ACYL-CARRIER-PROTEIN] REDUCTASE FABG"/>
    <property type="match status" value="1"/>
</dbReference>
<dbReference type="SUPFAM" id="SSF51735">
    <property type="entry name" value="NAD(P)-binding Rossmann-fold domains"/>
    <property type="match status" value="1"/>
</dbReference>
<dbReference type="PANTHER" id="PTHR42760">
    <property type="entry name" value="SHORT-CHAIN DEHYDROGENASES/REDUCTASES FAMILY MEMBER"/>
    <property type="match status" value="1"/>
</dbReference>
<name>A0A437LYL2_9SPHN</name>
<dbReference type="EMBL" id="SACN01000003">
    <property type="protein sequence ID" value="RVT90477.1"/>
    <property type="molecule type" value="Genomic_DNA"/>
</dbReference>
<evidence type="ECO:0000313" key="4">
    <source>
        <dbReference type="Proteomes" id="UP000282971"/>
    </source>
</evidence>
<organism evidence="3 4">
    <name type="scientific">Sphingomonas crocodyli</name>
    <dbReference type="NCBI Taxonomy" id="1979270"/>
    <lineage>
        <taxon>Bacteria</taxon>
        <taxon>Pseudomonadati</taxon>
        <taxon>Pseudomonadota</taxon>
        <taxon>Alphaproteobacteria</taxon>
        <taxon>Sphingomonadales</taxon>
        <taxon>Sphingomonadaceae</taxon>
        <taxon>Sphingomonas</taxon>
    </lineage>
</organism>
<proteinExistence type="inferred from homology"/>
<dbReference type="GO" id="GO:0016616">
    <property type="term" value="F:oxidoreductase activity, acting on the CH-OH group of donors, NAD or NADP as acceptor"/>
    <property type="evidence" value="ECO:0007669"/>
    <property type="project" value="TreeGrafter"/>
</dbReference>
<comment type="similarity">
    <text evidence="1">Belongs to the short-chain dehydrogenases/reductases (SDR) family.</text>
</comment>
<sequence length="264" mass="28135">MGVLLEGRFALVTGGGQGVGQGVVRAFADAGVSGVVIAQRNRDQGEAEAQHLRDSFGIDAHYIATDVTRRADVEAMIAATIDRFGRLDILVNNAGGSFAKRIEQHSDEDMAAALDLNYWSTFWAMRAAFPAMKAQGYGRIINMGSLNGVNAHMFTVAYNVSKEAVRALSRTAAVEWGGHGITVNVICPSSMSPAAIAYFDANPEMKTRLLEQVPIGRFGDAEQDIGPAAVFLASEGGRFTNGNTLFLGGGTHINGVSWRPQVDD</sequence>
<evidence type="ECO:0000256" key="2">
    <source>
        <dbReference type="ARBA" id="ARBA00023002"/>
    </source>
</evidence>
<dbReference type="OrthoDB" id="9789398at2"/>
<protein>
    <submittedName>
        <fullName evidence="3">SDR family oxidoreductase</fullName>
    </submittedName>
</protein>
<gene>
    <name evidence="3" type="ORF">EOD43_19695</name>
</gene>
<dbReference type="Gene3D" id="3.40.50.720">
    <property type="entry name" value="NAD(P)-binding Rossmann-like Domain"/>
    <property type="match status" value="1"/>
</dbReference>
<evidence type="ECO:0000313" key="3">
    <source>
        <dbReference type="EMBL" id="RVT90477.1"/>
    </source>
</evidence>
<dbReference type="InterPro" id="IPR002347">
    <property type="entry name" value="SDR_fam"/>
</dbReference>
<accession>A0A437LYL2</accession>
<dbReference type="FunFam" id="3.40.50.720:FF:000084">
    <property type="entry name" value="Short-chain dehydrogenase reductase"/>
    <property type="match status" value="1"/>
</dbReference>
<dbReference type="Pfam" id="PF13561">
    <property type="entry name" value="adh_short_C2"/>
    <property type="match status" value="1"/>
</dbReference>
<dbReference type="PROSITE" id="PS00061">
    <property type="entry name" value="ADH_SHORT"/>
    <property type="match status" value="1"/>
</dbReference>
<dbReference type="PRINTS" id="PR00080">
    <property type="entry name" value="SDRFAMILY"/>
</dbReference>
<dbReference type="InterPro" id="IPR036291">
    <property type="entry name" value="NAD(P)-bd_dom_sf"/>
</dbReference>
<dbReference type="InterPro" id="IPR020904">
    <property type="entry name" value="Sc_DH/Rdtase_CS"/>
</dbReference>
<keyword evidence="4" id="KW-1185">Reference proteome</keyword>
<dbReference type="CDD" id="cd05233">
    <property type="entry name" value="SDR_c"/>
    <property type="match status" value="1"/>
</dbReference>
<dbReference type="AlphaFoldDB" id="A0A437LYL2"/>
<dbReference type="Proteomes" id="UP000282971">
    <property type="component" value="Unassembled WGS sequence"/>
</dbReference>
<dbReference type="RefSeq" id="WP_127745736.1">
    <property type="nucleotide sequence ID" value="NZ_SACN01000003.1"/>
</dbReference>
<dbReference type="PRINTS" id="PR00081">
    <property type="entry name" value="GDHRDH"/>
</dbReference>